<keyword evidence="1" id="KW-0812">Transmembrane</keyword>
<comment type="caution">
    <text evidence="2">The sequence shown here is derived from an EMBL/GenBank/DDBJ whole genome shotgun (WGS) entry which is preliminary data.</text>
</comment>
<organism evidence="2 3">
    <name type="scientific">Yeguia hominis</name>
    <dbReference type="NCBI Taxonomy" id="2763662"/>
    <lineage>
        <taxon>Bacteria</taxon>
        <taxon>Bacillati</taxon>
        <taxon>Bacillota</taxon>
        <taxon>Clostridia</taxon>
        <taxon>Eubacteriales</taxon>
        <taxon>Yeguiaceae</taxon>
        <taxon>Yeguia</taxon>
    </lineage>
</organism>
<keyword evidence="1" id="KW-0472">Membrane</keyword>
<dbReference type="RefSeq" id="WP_249318962.1">
    <property type="nucleotide sequence ID" value="NZ_JACRSN010000007.1"/>
</dbReference>
<feature type="transmembrane region" description="Helical" evidence="1">
    <location>
        <begin position="44"/>
        <end position="65"/>
    </location>
</feature>
<feature type="transmembrane region" description="Helical" evidence="1">
    <location>
        <begin position="71"/>
        <end position="88"/>
    </location>
</feature>
<feature type="transmembrane region" description="Helical" evidence="1">
    <location>
        <begin position="12"/>
        <end position="32"/>
    </location>
</feature>
<dbReference type="PANTHER" id="PTHR40044">
    <property type="entry name" value="INTEGRAL MEMBRANE PROTEIN-RELATED"/>
    <property type="match status" value="1"/>
</dbReference>
<keyword evidence="3" id="KW-1185">Reference proteome</keyword>
<name>A0A926D889_9FIRM</name>
<dbReference type="InterPro" id="IPR010387">
    <property type="entry name" value="QueT"/>
</dbReference>
<feature type="transmembrane region" description="Helical" evidence="1">
    <location>
        <begin position="100"/>
        <end position="121"/>
    </location>
</feature>
<dbReference type="PIRSF" id="PIRSF031501">
    <property type="entry name" value="QueT"/>
    <property type="match status" value="1"/>
</dbReference>
<dbReference type="Proteomes" id="UP000651482">
    <property type="component" value="Unassembled WGS sequence"/>
</dbReference>
<dbReference type="AlphaFoldDB" id="A0A926D889"/>
<gene>
    <name evidence="2" type="ORF">IAG03_05785</name>
</gene>
<evidence type="ECO:0000256" key="1">
    <source>
        <dbReference type="SAM" id="Phobius"/>
    </source>
</evidence>
<reference evidence="2" key="1">
    <citation type="submission" date="2020-08" db="EMBL/GenBank/DDBJ databases">
        <title>Genome public.</title>
        <authorList>
            <person name="Liu C."/>
            <person name="Sun Q."/>
        </authorList>
    </citation>
    <scope>NUCLEOTIDE SEQUENCE</scope>
    <source>
        <strain evidence="2">NSJ-40</strain>
    </source>
</reference>
<evidence type="ECO:0000313" key="2">
    <source>
        <dbReference type="EMBL" id="MBC8533521.1"/>
    </source>
</evidence>
<evidence type="ECO:0000313" key="3">
    <source>
        <dbReference type="Proteomes" id="UP000651482"/>
    </source>
</evidence>
<dbReference type="EMBL" id="JACRSN010000007">
    <property type="protein sequence ID" value="MBC8533521.1"/>
    <property type="molecule type" value="Genomic_DNA"/>
</dbReference>
<sequence length="176" mass="18482">MTQKTKSLVLGAAIAALYTLLTYLASLLNLAYGPVQFRISEAMTLLPVLTPAAVPGLIIGCFLSNLWSPLGVVDLLFGTLATGLSAIWSRSLRRYRLKGLPVLSALPPVVCNAVIVGLEIACLSDAGFSLQSFSWVAFFSSAASVGLGELVICLVLGVPLVTVLERSGAAKRIFEG</sequence>
<accession>A0A926D889</accession>
<feature type="transmembrane region" description="Helical" evidence="1">
    <location>
        <begin position="133"/>
        <end position="164"/>
    </location>
</feature>
<protein>
    <submittedName>
        <fullName evidence="2">QueT transporter family protein</fullName>
    </submittedName>
</protein>
<keyword evidence="1" id="KW-1133">Transmembrane helix</keyword>
<dbReference type="Pfam" id="PF06177">
    <property type="entry name" value="QueT"/>
    <property type="match status" value="1"/>
</dbReference>
<proteinExistence type="predicted"/>
<dbReference type="PANTHER" id="PTHR40044:SF1">
    <property type="entry name" value="INTEGRAL MEMBRANE PROTEIN"/>
    <property type="match status" value="1"/>
</dbReference>